<keyword evidence="5" id="KW-0812">Transmembrane</keyword>
<dbReference type="PRINTS" id="PR00909">
    <property type="entry name" value="SPERMDNBNDNG"/>
</dbReference>
<keyword evidence="2" id="KW-0813">Transport</keyword>
<evidence type="ECO:0000256" key="2">
    <source>
        <dbReference type="ARBA" id="ARBA00022448"/>
    </source>
</evidence>
<dbReference type="RefSeq" id="WP_379728783.1">
    <property type="nucleotide sequence ID" value="NZ_JBHRYJ010000004.1"/>
</dbReference>
<comment type="subcellular location">
    <subcellularLocation>
        <location evidence="1">Periplasm</location>
    </subcellularLocation>
</comment>
<dbReference type="Pfam" id="PF13416">
    <property type="entry name" value="SBP_bac_8"/>
    <property type="match status" value="1"/>
</dbReference>
<sequence length="390" mass="43458">MTKDRKRENSGLQTWLAARAFNRRSLLKSVAGGAALAAAGPWIVRDAFSSSGQLDLLHWSDELPNPVIPDFEKKTGIKVNSTPFSQNEEQINKLQATAGQGFDLCQPTRDRAPQFKDIGVLAPFDTKKLHLDNLVPSMLEGSTSVWTWDGKLYHVPHCWGSEAISWRTDQAKLEYKTLSYGTLWEEPFKGKVQGRPHSLLLGIGLWMDHTGKLPSNRMLDAFKDEATMKKIYDPILAFAISKKAWIRQFWDSADNTKSGLMENGVVIGQTWDGPALSLKKQGKPVSYMAPQEGAIAWLDGWALTTGAKNIAQAYEWVNYVHSPEVSAKVADGSGYNPVVKGADKLLSDVARKNFEEAYPDDAVSKLWARPPEPSWYAELRTQYAEKFKAA</sequence>
<organism evidence="6 7">
    <name type="scientific">Ferrovibrio xuzhouensis</name>
    <dbReference type="NCBI Taxonomy" id="1576914"/>
    <lineage>
        <taxon>Bacteria</taxon>
        <taxon>Pseudomonadati</taxon>
        <taxon>Pseudomonadota</taxon>
        <taxon>Alphaproteobacteria</taxon>
        <taxon>Rhodospirillales</taxon>
        <taxon>Rhodospirillaceae</taxon>
        <taxon>Ferrovibrio</taxon>
    </lineage>
</organism>
<dbReference type="PANTHER" id="PTHR30222:SF17">
    <property type="entry name" value="SPERMIDINE_PUTRESCINE-BINDING PERIPLASMIC PROTEIN"/>
    <property type="match status" value="1"/>
</dbReference>
<protein>
    <submittedName>
        <fullName evidence="6">Extracellular solute-binding protein</fullName>
    </submittedName>
</protein>
<dbReference type="PROSITE" id="PS51318">
    <property type="entry name" value="TAT"/>
    <property type="match status" value="1"/>
</dbReference>
<evidence type="ECO:0000256" key="1">
    <source>
        <dbReference type="ARBA" id="ARBA00004418"/>
    </source>
</evidence>
<evidence type="ECO:0000256" key="3">
    <source>
        <dbReference type="ARBA" id="ARBA00022729"/>
    </source>
</evidence>
<reference evidence="7" key="1">
    <citation type="journal article" date="2019" name="Int. J. Syst. Evol. Microbiol.">
        <title>The Global Catalogue of Microorganisms (GCM) 10K type strain sequencing project: providing services to taxonomists for standard genome sequencing and annotation.</title>
        <authorList>
            <consortium name="The Broad Institute Genomics Platform"/>
            <consortium name="The Broad Institute Genome Sequencing Center for Infectious Disease"/>
            <person name="Wu L."/>
            <person name="Ma J."/>
        </authorList>
    </citation>
    <scope>NUCLEOTIDE SEQUENCE [LARGE SCALE GENOMIC DNA]</scope>
    <source>
        <strain evidence="7">KCTC 42182</strain>
    </source>
</reference>
<keyword evidence="3" id="KW-0732">Signal</keyword>
<evidence type="ECO:0000256" key="5">
    <source>
        <dbReference type="SAM" id="Phobius"/>
    </source>
</evidence>
<dbReference type="InterPro" id="IPR006059">
    <property type="entry name" value="SBP"/>
</dbReference>
<dbReference type="EMBL" id="JBHRYJ010000004">
    <property type="protein sequence ID" value="MFC3677242.1"/>
    <property type="molecule type" value="Genomic_DNA"/>
</dbReference>
<accession>A0ABV7VK17</accession>
<keyword evidence="5" id="KW-0472">Membrane</keyword>
<comment type="caution">
    <text evidence="6">The sequence shown here is derived from an EMBL/GenBank/DDBJ whole genome shotgun (WGS) entry which is preliminary data.</text>
</comment>
<proteinExistence type="predicted"/>
<evidence type="ECO:0000313" key="7">
    <source>
        <dbReference type="Proteomes" id="UP001595711"/>
    </source>
</evidence>
<dbReference type="SUPFAM" id="SSF53850">
    <property type="entry name" value="Periplasmic binding protein-like II"/>
    <property type="match status" value="1"/>
</dbReference>
<keyword evidence="7" id="KW-1185">Reference proteome</keyword>
<dbReference type="Gene3D" id="3.40.190.10">
    <property type="entry name" value="Periplasmic binding protein-like II"/>
    <property type="match status" value="2"/>
</dbReference>
<name>A0ABV7VK17_9PROT</name>
<evidence type="ECO:0000256" key="4">
    <source>
        <dbReference type="ARBA" id="ARBA00022764"/>
    </source>
</evidence>
<dbReference type="InterPro" id="IPR006311">
    <property type="entry name" value="TAT_signal"/>
</dbReference>
<keyword evidence="4" id="KW-0574">Periplasm</keyword>
<feature type="transmembrane region" description="Helical" evidence="5">
    <location>
        <begin position="26"/>
        <end position="44"/>
    </location>
</feature>
<keyword evidence="5" id="KW-1133">Transmembrane helix</keyword>
<dbReference type="PANTHER" id="PTHR30222">
    <property type="entry name" value="SPERMIDINE/PUTRESCINE-BINDING PERIPLASMIC PROTEIN"/>
    <property type="match status" value="1"/>
</dbReference>
<evidence type="ECO:0000313" key="6">
    <source>
        <dbReference type="EMBL" id="MFC3677242.1"/>
    </source>
</evidence>
<gene>
    <name evidence="6" type="ORF">ACFOOQ_16925</name>
</gene>
<dbReference type="Proteomes" id="UP001595711">
    <property type="component" value="Unassembled WGS sequence"/>
</dbReference>
<dbReference type="InterPro" id="IPR001188">
    <property type="entry name" value="Sperm_putr-bd"/>
</dbReference>